<dbReference type="OrthoDB" id="2382008at2"/>
<dbReference type="PATRIC" id="fig|1441095.3.peg.1505"/>
<proteinExistence type="predicted"/>
<organism evidence="1 2">
    <name type="scientific">Bacillus gobiensis</name>
    <dbReference type="NCBI Taxonomy" id="1441095"/>
    <lineage>
        <taxon>Bacteria</taxon>
        <taxon>Bacillati</taxon>
        <taxon>Bacillota</taxon>
        <taxon>Bacilli</taxon>
        <taxon>Bacillales</taxon>
        <taxon>Bacillaceae</taxon>
        <taxon>Bacillus</taxon>
    </lineage>
</organism>
<accession>A0A0M3R9F6</accession>
<keyword evidence="2" id="KW-1185">Reference proteome</keyword>
<dbReference type="STRING" id="1441095.AM592_06805"/>
<name>A0A0M3R9F6_9BACI</name>
<dbReference type="Proteomes" id="UP000067625">
    <property type="component" value="Chromosome"/>
</dbReference>
<sequence>MTAPYLCPNCKTNRSRFNIIEQSAMPVKMDPVSGEILESYDVNQLSPFHLKYNGPLRKVQCGVCGLIEDERTFVQIAQYENKNKANLQ</sequence>
<dbReference type="EMBL" id="CP012600">
    <property type="protein sequence ID" value="ALC81336.1"/>
    <property type="molecule type" value="Genomic_DNA"/>
</dbReference>
<evidence type="ECO:0000313" key="2">
    <source>
        <dbReference type="Proteomes" id="UP000067625"/>
    </source>
</evidence>
<gene>
    <name evidence="1" type="ORF">AM592_06805</name>
</gene>
<dbReference type="RefSeq" id="WP_053603093.1">
    <property type="nucleotide sequence ID" value="NZ_CP012600.1"/>
</dbReference>
<reference evidence="2" key="1">
    <citation type="submission" date="2015-08" db="EMBL/GenBank/DDBJ databases">
        <title>Genome sequencing project for genomic taxonomy and phylogenomics of Bacillus-like bacteria.</title>
        <authorList>
            <person name="Liu B."/>
            <person name="Wang J."/>
            <person name="Zhu Y."/>
            <person name="Liu G."/>
            <person name="Chen Q."/>
            <person name="Chen Z."/>
            <person name="Lan J."/>
            <person name="Che J."/>
            <person name="Ge C."/>
            <person name="Shi H."/>
            <person name="Pan Z."/>
            <person name="Liu X."/>
        </authorList>
    </citation>
    <scope>NUCLEOTIDE SEQUENCE [LARGE SCALE GENOMIC DNA]</scope>
    <source>
        <strain evidence="2">FJAT-4402</strain>
    </source>
</reference>
<protein>
    <submittedName>
        <fullName evidence="1">DNA alkylation repair protein</fullName>
    </submittedName>
</protein>
<dbReference type="AlphaFoldDB" id="A0A0M3R9F6"/>
<evidence type="ECO:0000313" key="1">
    <source>
        <dbReference type="EMBL" id="ALC81336.1"/>
    </source>
</evidence>
<reference evidence="1 2" key="2">
    <citation type="journal article" date="2016" name="Int. J. Syst. Evol. Microbiol.">
        <title>Bacillus gobiensis sp. nov., isolated from a soil sample.</title>
        <authorList>
            <person name="Liu B."/>
            <person name="Liu G.H."/>
            <person name="Cetin S."/>
            <person name="Schumann P."/>
            <person name="Pan Z.Z."/>
            <person name="Chen Q.Q."/>
        </authorList>
    </citation>
    <scope>NUCLEOTIDE SEQUENCE [LARGE SCALE GENOMIC DNA]</scope>
    <source>
        <strain evidence="1 2">FJAT-4402</strain>
    </source>
</reference>